<name>A0ABR8TKJ9_9PSED</name>
<dbReference type="RefSeq" id="WP_251834611.1">
    <property type="nucleotide sequence ID" value="NZ_JACSQG010000001.1"/>
</dbReference>
<proteinExistence type="predicted"/>
<dbReference type="Proteomes" id="UP000611945">
    <property type="component" value="Unassembled WGS sequence"/>
</dbReference>
<keyword evidence="1" id="KW-0812">Transmembrane</keyword>
<keyword evidence="1" id="KW-0472">Membrane</keyword>
<accession>A0ABR8TKJ9</accession>
<sequence>MRGSQHEDGQHSTPPADPRRRVWPLFLLGLAVSGLLVGLMLGRLMAPGDVQLLAVQATNGLELYFDREPAVQAQDVEGAYALLIQAQGAAEQGTLSLAGGDVKWRVMPSAQGLLVYLVATRPLPAQWQGIEEGETWRLVISLATE</sequence>
<gene>
    <name evidence="2" type="ORF">H9642_01325</name>
</gene>
<protein>
    <submittedName>
        <fullName evidence="2">Uncharacterized protein</fullName>
    </submittedName>
</protein>
<reference evidence="2 3" key="1">
    <citation type="submission" date="2020-08" db="EMBL/GenBank/DDBJ databases">
        <title>A Genomic Blueprint of the Chicken Gut Microbiome.</title>
        <authorList>
            <person name="Gilroy R."/>
            <person name="Ravi A."/>
            <person name="Getino M."/>
            <person name="Pursley I."/>
            <person name="Horton D.L."/>
            <person name="Alikhan N.-F."/>
            <person name="Baker D."/>
            <person name="Gharbi K."/>
            <person name="Hall N."/>
            <person name="Watson M."/>
            <person name="Adriaenssens E.M."/>
            <person name="Foster-Nyarko E."/>
            <person name="Jarju S."/>
            <person name="Secka A."/>
            <person name="Antonio M."/>
            <person name="Oren A."/>
            <person name="Chaudhuri R."/>
            <person name="La Ragione R.M."/>
            <person name="Hildebrand F."/>
            <person name="Pallen M.J."/>
        </authorList>
    </citation>
    <scope>NUCLEOTIDE SEQUENCE [LARGE SCALE GENOMIC DNA]</scope>
    <source>
        <strain evidence="2 3">Sa2CUA2</strain>
    </source>
</reference>
<evidence type="ECO:0000313" key="3">
    <source>
        <dbReference type="Proteomes" id="UP000611945"/>
    </source>
</evidence>
<keyword evidence="1" id="KW-1133">Transmembrane helix</keyword>
<evidence type="ECO:0000313" key="2">
    <source>
        <dbReference type="EMBL" id="MBD7975824.1"/>
    </source>
</evidence>
<keyword evidence="3" id="KW-1185">Reference proteome</keyword>
<dbReference type="EMBL" id="JACSQG010000001">
    <property type="protein sequence ID" value="MBD7975824.1"/>
    <property type="molecule type" value="Genomic_DNA"/>
</dbReference>
<evidence type="ECO:0000256" key="1">
    <source>
        <dbReference type="SAM" id="Phobius"/>
    </source>
</evidence>
<feature type="transmembrane region" description="Helical" evidence="1">
    <location>
        <begin position="22"/>
        <end position="42"/>
    </location>
</feature>
<comment type="caution">
    <text evidence="2">The sequence shown here is derived from an EMBL/GenBank/DDBJ whole genome shotgun (WGS) entry which is preliminary data.</text>
</comment>
<organism evidence="2 3">
    <name type="scientific">Serpens gallinarum</name>
    <dbReference type="NCBI Taxonomy" id="2763075"/>
    <lineage>
        <taxon>Bacteria</taxon>
        <taxon>Pseudomonadati</taxon>
        <taxon>Pseudomonadota</taxon>
        <taxon>Gammaproteobacteria</taxon>
        <taxon>Pseudomonadales</taxon>
        <taxon>Pseudomonadaceae</taxon>
        <taxon>Pseudomonas</taxon>
    </lineage>
</organism>